<dbReference type="AlphaFoldDB" id="A0A8H5KUT9"/>
<sequence length="251" mass="26152">MDSIRGKVIAVTGAGSGIGRSTAIQLNKQGAKLSLVDLDPVSLANTVKILENEGTTKDVFSLVVDISNENQVRDWIIETVQRFGRLDGAANIAGIFKPRSIYDSTVHDWDLMMNVNAKGVFNCLQAQIAGIGERGGSIVTVASAAGVRALPSAPVYAASKHAVVGLCASVAAEVGPKNIRVNTVAPGFIDTPMTQSTVPRDENGEASTGKQNPIARAAHPDEVAAVIVFLLSDQASFVTGACWPVDGGNTI</sequence>
<proteinExistence type="inferred from homology"/>
<keyword evidence="4" id="KW-0520">NAD</keyword>
<organism evidence="7 8">
    <name type="scientific">Fusarium pseudocircinatum</name>
    <dbReference type="NCBI Taxonomy" id="56676"/>
    <lineage>
        <taxon>Eukaryota</taxon>
        <taxon>Fungi</taxon>
        <taxon>Dikarya</taxon>
        <taxon>Ascomycota</taxon>
        <taxon>Pezizomycotina</taxon>
        <taxon>Sordariomycetes</taxon>
        <taxon>Hypocreomycetidae</taxon>
        <taxon>Hypocreales</taxon>
        <taxon>Nectriaceae</taxon>
        <taxon>Fusarium</taxon>
        <taxon>Fusarium fujikuroi species complex</taxon>
    </lineage>
</organism>
<gene>
    <name evidence="7" type="ORF">FPCIR_10903</name>
</gene>
<keyword evidence="2" id="KW-0521">NADP</keyword>
<protein>
    <recommendedName>
        <fullName evidence="6">Ketoreductase domain-containing protein</fullName>
    </recommendedName>
</protein>
<dbReference type="OrthoDB" id="1669814at2759"/>
<dbReference type="SMART" id="SM00822">
    <property type="entry name" value="PKS_KR"/>
    <property type="match status" value="1"/>
</dbReference>
<comment type="similarity">
    <text evidence="1">Belongs to the short-chain dehydrogenases/reductases (SDR) family.</text>
</comment>
<name>A0A8H5KUT9_9HYPO</name>
<dbReference type="EMBL" id="JAAOAS010000327">
    <property type="protein sequence ID" value="KAF5579838.1"/>
    <property type="molecule type" value="Genomic_DNA"/>
</dbReference>
<dbReference type="PANTHER" id="PTHR24321:SF8">
    <property type="entry name" value="ESTRADIOL 17-BETA-DEHYDROGENASE 8-RELATED"/>
    <property type="match status" value="1"/>
</dbReference>
<dbReference type="InterPro" id="IPR002347">
    <property type="entry name" value="SDR_fam"/>
</dbReference>
<dbReference type="InterPro" id="IPR020904">
    <property type="entry name" value="Sc_DH/Rdtase_CS"/>
</dbReference>
<keyword evidence="3" id="KW-0560">Oxidoreductase</keyword>
<keyword evidence="8" id="KW-1185">Reference proteome</keyword>
<feature type="region of interest" description="Disordered" evidence="5">
    <location>
        <begin position="190"/>
        <end position="215"/>
    </location>
</feature>
<evidence type="ECO:0000313" key="8">
    <source>
        <dbReference type="Proteomes" id="UP000546213"/>
    </source>
</evidence>
<dbReference type="Pfam" id="PF13561">
    <property type="entry name" value="adh_short_C2"/>
    <property type="match status" value="1"/>
</dbReference>
<feature type="domain" description="Ketoreductase" evidence="6">
    <location>
        <begin position="7"/>
        <end position="191"/>
    </location>
</feature>
<evidence type="ECO:0000256" key="2">
    <source>
        <dbReference type="ARBA" id="ARBA00022857"/>
    </source>
</evidence>
<dbReference type="InterPro" id="IPR057326">
    <property type="entry name" value="KR_dom"/>
</dbReference>
<dbReference type="PRINTS" id="PR00081">
    <property type="entry name" value="GDHRDH"/>
</dbReference>
<dbReference type="Proteomes" id="UP000546213">
    <property type="component" value="Unassembled WGS sequence"/>
</dbReference>
<dbReference type="Gene3D" id="3.40.50.720">
    <property type="entry name" value="NAD(P)-binding Rossmann-like Domain"/>
    <property type="match status" value="1"/>
</dbReference>
<dbReference type="CDD" id="cd05233">
    <property type="entry name" value="SDR_c"/>
    <property type="match status" value="1"/>
</dbReference>
<dbReference type="PANTHER" id="PTHR24321">
    <property type="entry name" value="DEHYDROGENASES, SHORT CHAIN"/>
    <property type="match status" value="1"/>
</dbReference>
<evidence type="ECO:0000313" key="7">
    <source>
        <dbReference type="EMBL" id="KAF5579838.1"/>
    </source>
</evidence>
<evidence type="ECO:0000256" key="1">
    <source>
        <dbReference type="ARBA" id="ARBA00006484"/>
    </source>
</evidence>
<evidence type="ECO:0000256" key="4">
    <source>
        <dbReference type="ARBA" id="ARBA00023027"/>
    </source>
</evidence>
<dbReference type="GO" id="GO:0016491">
    <property type="term" value="F:oxidoreductase activity"/>
    <property type="evidence" value="ECO:0007669"/>
    <property type="project" value="UniProtKB-KW"/>
</dbReference>
<comment type="caution">
    <text evidence="7">The sequence shown here is derived from an EMBL/GenBank/DDBJ whole genome shotgun (WGS) entry which is preliminary data.</text>
</comment>
<evidence type="ECO:0000256" key="5">
    <source>
        <dbReference type="SAM" id="MobiDB-lite"/>
    </source>
</evidence>
<evidence type="ECO:0000259" key="6">
    <source>
        <dbReference type="SMART" id="SM00822"/>
    </source>
</evidence>
<reference evidence="7 8" key="1">
    <citation type="submission" date="2020-05" db="EMBL/GenBank/DDBJ databases">
        <title>Identification and distribution of gene clusters putatively required for synthesis of sphingolipid metabolism inhibitors in phylogenetically diverse species of the filamentous fungus Fusarium.</title>
        <authorList>
            <person name="Kim H.-S."/>
            <person name="Busman M."/>
            <person name="Brown D.W."/>
            <person name="Divon H."/>
            <person name="Uhlig S."/>
            <person name="Proctor R.H."/>
        </authorList>
    </citation>
    <scope>NUCLEOTIDE SEQUENCE [LARGE SCALE GENOMIC DNA]</scope>
    <source>
        <strain evidence="7 8">NRRL 36939</strain>
    </source>
</reference>
<dbReference type="InterPro" id="IPR036291">
    <property type="entry name" value="NAD(P)-bd_dom_sf"/>
</dbReference>
<dbReference type="PRINTS" id="PR00080">
    <property type="entry name" value="SDRFAMILY"/>
</dbReference>
<evidence type="ECO:0000256" key="3">
    <source>
        <dbReference type="ARBA" id="ARBA00023002"/>
    </source>
</evidence>
<dbReference type="PROSITE" id="PS00061">
    <property type="entry name" value="ADH_SHORT"/>
    <property type="match status" value="1"/>
</dbReference>
<accession>A0A8H5KUT9</accession>
<dbReference type="FunFam" id="3.40.50.720:FF:000084">
    <property type="entry name" value="Short-chain dehydrogenase reductase"/>
    <property type="match status" value="1"/>
</dbReference>
<dbReference type="SUPFAM" id="SSF51735">
    <property type="entry name" value="NAD(P)-binding Rossmann-fold domains"/>
    <property type="match status" value="1"/>
</dbReference>